<protein>
    <recommendedName>
        <fullName evidence="3">Tetratricopeptide repeat protein</fullName>
    </recommendedName>
</protein>
<accession>A0A2U2EGY9</accession>
<organism evidence="1 2">
    <name type="scientific">Agathobacter rectalis</name>
    <dbReference type="NCBI Taxonomy" id="39491"/>
    <lineage>
        <taxon>Bacteria</taxon>
        <taxon>Bacillati</taxon>
        <taxon>Bacillota</taxon>
        <taxon>Clostridia</taxon>
        <taxon>Lachnospirales</taxon>
        <taxon>Lachnospiraceae</taxon>
        <taxon>Agathobacter</taxon>
    </lineage>
</organism>
<name>A0A2U2EGY9_9FIRM</name>
<sequence>MGDNFITLYRKAKMSIMGGLSGAVDGVLDETCYYDVGYMQSQIKRIQKVYSEVSNELEINIDLKEKSDAANNKKYELVKQREQLLVHLIFLASNSFENLDDCVKMAEGYSIPFMDCVQGLIAYKNGNRSEAFDILEKYYKKYKSVENHFLINKVFGLLLKERQQYQKAVSFLTYALQFTPDDIETLEALRICYEKLNDCKKLNIMNDLMSLFA</sequence>
<dbReference type="EMBL" id="JRFS01000015">
    <property type="protein sequence ID" value="PWE83748.1"/>
    <property type="molecule type" value="Genomic_DNA"/>
</dbReference>
<dbReference type="Gene3D" id="1.25.40.10">
    <property type="entry name" value="Tetratricopeptide repeat domain"/>
    <property type="match status" value="1"/>
</dbReference>
<dbReference type="InterPro" id="IPR011990">
    <property type="entry name" value="TPR-like_helical_dom_sf"/>
</dbReference>
<dbReference type="RefSeq" id="WP_109257870.1">
    <property type="nucleotide sequence ID" value="NZ_JAQESI010000016.1"/>
</dbReference>
<gene>
    <name evidence="1" type="ORF">LD38_08110</name>
</gene>
<evidence type="ECO:0000313" key="1">
    <source>
        <dbReference type="EMBL" id="PWE83748.1"/>
    </source>
</evidence>
<dbReference type="AlphaFoldDB" id="A0A2U2EGY9"/>
<evidence type="ECO:0000313" key="2">
    <source>
        <dbReference type="Proteomes" id="UP000245905"/>
    </source>
</evidence>
<dbReference type="Proteomes" id="UP000245905">
    <property type="component" value="Unassembled WGS sequence"/>
</dbReference>
<comment type="caution">
    <text evidence="1">The sequence shown here is derived from an EMBL/GenBank/DDBJ whole genome shotgun (WGS) entry which is preliminary data.</text>
</comment>
<proteinExistence type="predicted"/>
<evidence type="ECO:0008006" key="3">
    <source>
        <dbReference type="Google" id="ProtNLM"/>
    </source>
</evidence>
<dbReference type="SUPFAM" id="SSF48452">
    <property type="entry name" value="TPR-like"/>
    <property type="match status" value="1"/>
</dbReference>
<reference evidence="1 2" key="1">
    <citation type="submission" date="2014-09" db="EMBL/GenBank/DDBJ databases">
        <title>Butyrate-producing bacteria isolated from human gut.</title>
        <authorList>
            <person name="Zhang Q."/>
            <person name="Zhao L."/>
        </authorList>
    </citation>
    <scope>NUCLEOTIDE SEQUENCE [LARGE SCALE GENOMIC DNA]</scope>
    <source>
        <strain evidence="1 2">R22</strain>
    </source>
</reference>